<evidence type="ECO:0000313" key="5">
    <source>
        <dbReference type="EMBL" id="JAC51918.1"/>
    </source>
</evidence>
<sequence>MKCILLGLLLIGSVIAKPDISLYEDGVAAAKEFQPEARIIGGEVASQSLATSYLVSLSASSIAYAHVCAGAIIAKEWVLTAAHCLKELENTAGNVIGLPVYAGLKDRSNVENAQVRNIDFAFSHKLFNVSDESSPDIALLHFTPGFNFSVDVSSVLLPYRNESYTNQTVVTYGWGLTKPTETTYVKELQVARSEVLPKDQCLEQLPEDAPLGVDQICAKTSACLGDGGSPLVYETKGGSELVGITSWGYLPCAVNNRPTVYTEISQYIKWIADVQWAYYILN</sequence>
<dbReference type="Pfam" id="PF00089">
    <property type="entry name" value="Trypsin"/>
    <property type="match status" value="1"/>
</dbReference>
<organism evidence="5">
    <name type="scientific">Bactrocera dorsalis</name>
    <name type="common">Oriental fruit fly</name>
    <name type="synonym">Dacus dorsalis</name>
    <dbReference type="NCBI Taxonomy" id="27457"/>
    <lineage>
        <taxon>Eukaryota</taxon>
        <taxon>Metazoa</taxon>
        <taxon>Ecdysozoa</taxon>
        <taxon>Arthropoda</taxon>
        <taxon>Hexapoda</taxon>
        <taxon>Insecta</taxon>
        <taxon>Pterygota</taxon>
        <taxon>Neoptera</taxon>
        <taxon>Endopterygota</taxon>
        <taxon>Diptera</taxon>
        <taxon>Brachycera</taxon>
        <taxon>Muscomorpha</taxon>
        <taxon>Tephritoidea</taxon>
        <taxon>Tephritidae</taxon>
        <taxon>Bactrocera</taxon>
        <taxon>Bactrocera</taxon>
    </lineage>
</organism>
<dbReference type="SUPFAM" id="SSF50494">
    <property type="entry name" value="Trypsin-like serine proteases"/>
    <property type="match status" value="1"/>
</dbReference>
<dbReference type="PRINTS" id="PR00722">
    <property type="entry name" value="CHYMOTRYPSIN"/>
</dbReference>
<comment type="similarity">
    <text evidence="2">Belongs to the peptidase S1 family. CLIP subfamily.</text>
</comment>
<dbReference type="Gene3D" id="2.40.10.10">
    <property type="entry name" value="Trypsin-like serine proteases"/>
    <property type="match status" value="1"/>
</dbReference>
<dbReference type="CDD" id="cd00190">
    <property type="entry name" value="Tryp_SPc"/>
    <property type="match status" value="1"/>
</dbReference>
<dbReference type="InterPro" id="IPR018114">
    <property type="entry name" value="TRYPSIN_HIS"/>
</dbReference>
<proteinExistence type="inferred from homology"/>
<evidence type="ECO:0000256" key="3">
    <source>
        <dbReference type="SAM" id="SignalP"/>
    </source>
</evidence>
<dbReference type="SMART" id="SM00020">
    <property type="entry name" value="Tryp_SPc"/>
    <property type="match status" value="1"/>
</dbReference>
<name>A0A034WDQ0_BACDO</name>
<dbReference type="PROSITE" id="PS00134">
    <property type="entry name" value="TRYPSIN_HIS"/>
    <property type="match status" value="1"/>
</dbReference>
<gene>
    <name evidence="5" type="primary">GPL</name>
</gene>
<dbReference type="PROSITE" id="PS50240">
    <property type="entry name" value="TRYPSIN_DOM"/>
    <property type="match status" value="1"/>
</dbReference>
<dbReference type="InterPro" id="IPR001314">
    <property type="entry name" value="Peptidase_S1A"/>
</dbReference>
<evidence type="ECO:0000259" key="4">
    <source>
        <dbReference type="PROSITE" id="PS50240"/>
    </source>
</evidence>
<dbReference type="OrthoDB" id="10061449at2759"/>
<protein>
    <submittedName>
        <fullName evidence="5">Lectizyme</fullName>
    </submittedName>
</protein>
<dbReference type="InterPro" id="IPR001254">
    <property type="entry name" value="Trypsin_dom"/>
</dbReference>
<feature type="chain" id="PRO_5001557781" evidence="3">
    <location>
        <begin position="17"/>
        <end position="282"/>
    </location>
</feature>
<evidence type="ECO:0000256" key="2">
    <source>
        <dbReference type="ARBA" id="ARBA00024195"/>
    </source>
</evidence>
<keyword evidence="3" id="KW-0732">Signal</keyword>
<feature type="signal peptide" evidence="3">
    <location>
        <begin position="1"/>
        <end position="16"/>
    </location>
</feature>
<dbReference type="EMBL" id="GAKP01007034">
    <property type="protein sequence ID" value="JAC51918.1"/>
    <property type="molecule type" value="Transcribed_RNA"/>
</dbReference>
<feature type="domain" description="Peptidase S1" evidence="4">
    <location>
        <begin position="39"/>
        <end position="276"/>
    </location>
</feature>
<dbReference type="InterPro" id="IPR009003">
    <property type="entry name" value="Peptidase_S1_PA"/>
</dbReference>
<reference evidence="5" key="1">
    <citation type="journal article" date="2014" name="BMC Genomics">
        <title>Characterizing the developmental transcriptome of the oriental fruit fly, Bactrocera dorsalis (Diptera: Tephritidae) through comparative genomic analysis with Drosophila melanogaster utilizing modENCODE datasets.</title>
        <authorList>
            <person name="Geib S.M."/>
            <person name="Calla B."/>
            <person name="Hall B."/>
            <person name="Hou S."/>
            <person name="Manoukis N.C."/>
        </authorList>
    </citation>
    <scope>NUCLEOTIDE SEQUENCE</scope>
    <source>
        <strain evidence="5">Punador</strain>
    </source>
</reference>
<accession>A0A034WDQ0</accession>
<dbReference type="GO" id="GO:0004252">
    <property type="term" value="F:serine-type endopeptidase activity"/>
    <property type="evidence" value="ECO:0007669"/>
    <property type="project" value="InterPro"/>
</dbReference>
<dbReference type="FunFam" id="2.40.10.10:FF:000068">
    <property type="entry name" value="transmembrane protease serine 2"/>
    <property type="match status" value="1"/>
</dbReference>
<dbReference type="AlphaFoldDB" id="A0A034WDQ0"/>
<evidence type="ECO:0000256" key="1">
    <source>
        <dbReference type="ARBA" id="ARBA00023157"/>
    </source>
</evidence>
<dbReference type="PANTHER" id="PTHR24256">
    <property type="entry name" value="TRYPTASE-RELATED"/>
    <property type="match status" value="1"/>
</dbReference>
<dbReference type="InterPro" id="IPR051487">
    <property type="entry name" value="Ser/Thr_Proteases_Immune/Dev"/>
</dbReference>
<dbReference type="InterPro" id="IPR043504">
    <property type="entry name" value="Peptidase_S1_PA_chymotrypsin"/>
</dbReference>
<keyword evidence="1" id="KW-1015">Disulfide bond</keyword>
<dbReference type="GO" id="GO:0006508">
    <property type="term" value="P:proteolysis"/>
    <property type="evidence" value="ECO:0007669"/>
    <property type="project" value="InterPro"/>
</dbReference>